<dbReference type="Proteomes" id="UP000198565">
    <property type="component" value="Unassembled WGS sequence"/>
</dbReference>
<dbReference type="OrthoDB" id="2692029at2"/>
<evidence type="ECO:0000256" key="1">
    <source>
        <dbReference type="SAM" id="MobiDB-lite"/>
    </source>
</evidence>
<name>A0A1I4NQI1_9BACI</name>
<evidence type="ECO:0000313" key="3">
    <source>
        <dbReference type="Proteomes" id="UP000198565"/>
    </source>
</evidence>
<proteinExistence type="predicted"/>
<dbReference type="RefSeq" id="WP_091484614.1">
    <property type="nucleotide sequence ID" value="NZ_FOTR01000009.1"/>
</dbReference>
<evidence type="ECO:0000313" key="2">
    <source>
        <dbReference type="EMBL" id="SFM17788.1"/>
    </source>
</evidence>
<dbReference type="STRING" id="334253.SAMN04487943_10984"/>
<dbReference type="InterPro" id="IPR035218">
    <property type="entry name" value="DUF5327"/>
</dbReference>
<keyword evidence="3" id="KW-1185">Reference proteome</keyword>
<protein>
    <recommendedName>
        <fullName evidence="4">YwdI family protein</fullName>
    </recommendedName>
</protein>
<evidence type="ECO:0008006" key="4">
    <source>
        <dbReference type="Google" id="ProtNLM"/>
    </source>
</evidence>
<organism evidence="2 3">
    <name type="scientific">Gracilibacillus orientalis</name>
    <dbReference type="NCBI Taxonomy" id="334253"/>
    <lineage>
        <taxon>Bacteria</taxon>
        <taxon>Bacillati</taxon>
        <taxon>Bacillota</taxon>
        <taxon>Bacilli</taxon>
        <taxon>Bacillales</taxon>
        <taxon>Bacillaceae</taxon>
        <taxon>Gracilibacillus</taxon>
    </lineage>
</organism>
<feature type="compositionally biased region" description="Polar residues" evidence="1">
    <location>
        <begin position="51"/>
        <end position="66"/>
    </location>
</feature>
<dbReference type="AlphaFoldDB" id="A0A1I4NQI1"/>
<dbReference type="Pfam" id="PF17261">
    <property type="entry name" value="DUF5327"/>
    <property type="match status" value="1"/>
</dbReference>
<accession>A0A1I4NQI1</accession>
<sequence length="94" mass="10363">MAITNQQILQKIIAECEQALQNDSKVREHAKAVQSLTDLLLDQDSSKPEAASSTNSIDQLEWQQMVGQPAPKPPTKQEKKVEDDGSNGDSLLDF</sequence>
<reference evidence="3" key="1">
    <citation type="submission" date="2016-10" db="EMBL/GenBank/DDBJ databases">
        <authorList>
            <person name="Varghese N."/>
            <person name="Submissions S."/>
        </authorList>
    </citation>
    <scope>NUCLEOTIDE SEQUENCE [LARGE SCALE GENOMIC DNA]</scope>
    <source>
        <strain evidence="3">CGMCC 1.4250</strain>
    </source>
</reference>
<feature type="region of interest" description="Disordered" evidence="1">
    <location>
        <begin position="39"/>
        <end position="94"/>
    </location>
</feature>
<dbReference type="EMBL" id="FOTR01000009">
    <property type="protein sequence ID" value="SFM17788.1"/>
    <property type="molecule type" value="Genomic_DNA"/>
</dbReference>
<gene>
    <name evidence="2" type="ORF">SAMN04487943_10984</name>
</gene>